<dbReference type="EMBL" id="BGZN01000058">
    <property type="protein sequence ID" value="GBR74605.1"/>
    <property type="molecule type" value="Genomic_DNA"/>
</dbReference>
<gene>
    <name evidence="1" type="ORF">NO1_1752</name>
</gene>
<evidence type="ECO:0000313" key="1">
    <source>
        <dbReference type="EMBL" id="GBR74605.1"/>
    </source>
</evidence>
<protein>
    <submittedName>
        <fullName evidence="1">ParB/sulfiredoxin superfamily</fullName>
    </submittedName>
</protein>
<dbReference type="Proteomes" id="UP000269352">
    <property type="component" value="Unassembled WGS sequence"/>
</dbReference>
<name>A0A388TDG9_TERA1</name>
<comment type="caution">
    <text evidence="1">The sequence shown here is derived from an EMBL/GenBank/DDBJ whole genome shotgun (WGS) entry which is preliminary data.</text>
</comment>
<keyword evidence="2" id="KW-1185">Reference proteome</keyword>
<accession>A0A388TDG9</accession>
<organism evidence="1 2">
    <name type="scientific">Termititenax aidoneus</name>
    <dbReference type="NCBI Taxonomy" id="2218524"/>
    <lineage>
        <taxon>Bacteria</taxon>
        <taxon>Bacillati</taxon>
        <taxon>Candidatus Margulisiibacteriota</taxon>
        <taxon>Candidatus Termititenacia</taxon>
        <taxon>Candidatus Termititenacales</taxon>
        <taxon>Candidatus Termititenacaceae</taxon>
        <taxon>Candidatus Termititenax</taxon>
    </lineage>
</organism>
<proteinExistence type="predicted"/>
<dbReference type="AlphaFoldDB" id="A0A388TDG9"/>
<evidence type="ECO:0000313" key="2">
    <source>
        <dbReference type="Proteomes" id="UP000269352"/>
    </source>
</evidence>
<sequence>MRKEILKDFPVEQIIPYERNCQKHDRNVQDIANSLRDFGYLKISILIDENNNGDKITW</sequence>
<reference evidence="1 2" key="1">
    <citation type="journal article" date="2019" name="ISME J.">
        <title>Genome analyses of uncultured TG2/ZB3 bacteria in 'Margulisbacteria' specifically attached to ectosymbiotic spirochetes of protists in the termite gut.</title>
        <authorList>
            <person name="Utami Y.D."/>
            <person name="Kuwahara H."/>
            <person name="Igai K."/>
            <person name="Murakami T."/>
            <person name="Sugaya K."/>
            <person name="Morikawa T."/>
            <person name="Nagura Y."/>
            <person name="Yuki M."/>
            <person name="Deevong P."/>
            <person name="Inoue T."/>
            <person name="Kihara K."/>
            <person name="Lo N."/>
            <person name="Yamada A."/>
            <person name="Ohkuma M."/>
            <person name="Hongoh Y."/>
        </authorList>
    </citation>
    <scope>NUCLEOTIDE SEQUENCE [LARGE SCALE GENOMIC DNA]</scope>
    <source>
        <strain evidence="1">NkOx7-01</strain>
    </source>
</reference>